<dbReference type="RefSeq" id="WP_231918384.1">
    <property type="nucleotide sequence ID" value="NZ_LT629799.1"/>
</dbReference>
<reference evidence="2" key="1">
    <citation type="submission" date="2016-10" db="EMBL/GenBank/DDBJ databases">
        <authorList>
            <person name="Varghese N."/>
            <person name="Submissions S."/>
        </authorList>
    </citation>
    <scope>NUCLEOTIDE SEQUENCE [LARGE SCALE GENOMIC DNA]</scope>
    <source>
        <strain evidence="2">DSM 21743</strain>
    </source>
</reference>
<keyword evidence="2" id="KW-1185">Reference proteome</keyword>
<dbReference type="SUPFAM" id="SSF51197">
    <property type="entry name" value="Clavaminate synthase-like"/>
    <property type="match status" value="1"/>
</dbReference>
<evidence type="ECO:0000313" key="2">
    <source>
        <dbReference type="Proteomes" id="UP000198825"/>
    </source>
</evidence>
<dbReference type="Gene3D" id="2.60.120.620">
    <property type="entry name" value="q2cbj1_9rhob like domain"/>
    <property type="match status" value="1"/>
</dbReference>
<dbReference type="GO" id="GO:0016706">
    <property type="term" value="F:2-oxoglutarate-dependent dioxygenase activity"/>
    <property type="evidence" value="ECO:0007669"/>
    <property type="project" value="UniProtKB-ARBA"/>
</dbReference>
<dbReference type="Proteomes" id="UP000198825">
    <property type="component" value="Chromosome I"/>
</dbReference>
<dbReference type="InterPro" id="IPR008775">
    <property type="entry name" value="Phytyl_CoA_dOase-like"/>
</dbReference>
<accession>A0A1H2LIV3</accession>
<protein>
    <submittedName>
        <fullName evidence="1">Phytanoyl-CoA dioxygenase (PhyH)</fullName>
    </submittedName>
</protein>
<dbReference type="PANTHER" id="PTHR37563:SF2">
    <property type="entry name" value="PHYTANOYL-COA DIOXYGENASE FAMILY PROTEIN (AFU_ORTHOLOGUE AFUA_2G03330)"/>
    <property type="match status" value="1"/>
</dbReference>
<keyword evidence="1" id="KW-0223">Dioxygenase</keyword>
<organism evidence="1 2">
    <name type="scientific">Microlunatus sagamiharensis</name>
    <dbReference type="NCBI Taxonomy" id="546874"/>
    <lineage>
        <taxon>Bacteria</taxon>
        <taxon>Bacillati</taxon>
        <taxon>Actinomycetota</taxon>
        <taxon>Actinomycetes</taxon>
        <taxon>Propionibacteriales</taxon>
        <taxon>Propionibacteriaceae</taxon>
        <taxon>Microlunatus</taxon>
    </lineage>
</organism>
<keyword evidence="1" id="KW-0560">Oxidoreductase</keyword>
<dbReference type="STRING" id="546874.SAMN04488544_0249"/>
<dbReference type="AlphaFoldDB" id="A0A1H2LIV3"/>
<dbReference type="PANTHER" id="PTHR37563">
    <property type="entry name" value="PHYTANOYL-COA DIOXYGENASE FAMILY PROTEIN (AFU_ORTHOLOGUE AFUA_2G03330)"/>
    <property type="match status" value="1"/>
</dbReference>
<sequence length="285" mass="31579">MRVMTDVAKTSPELSADLDDEARTIVDGLYGDGIVARKGAFPTAWVDRLNADVLAAFEEARGREGGAVSRGPERWYVEVHPEQLSGFVDLVTHPWVTKVCETVLGPDYQIVEIGFDIPFAGAKNQPWHRDFPSPPETYEQHRLTSLAFNVTTVDTTEDMGPFNISLGTQFESGLEFNHQQFPDEAEWPRYEGGSVYKMPQRGDISARSALTIHRGTANRSALARPVVVLGVDAPGAGHDELHDMMVTKAYHDALPEDLERHLHARVVDELVPIVQKHDIEGLVMG</sequence>
<gene>
    <name evidence="1" type="ORF">SAMN04488544_0249</name>
</gene>
<proteinExistence type="predicted"/>
<evidence type="ECO:0000313" key="1">
    <source>
        <dbReference type="EMBL" id="SDU80744.1"/>
    </source>
</evidence>
<dbReference type="InterPro" id="IPR051961">
    <property type="entry name" value="Fungal_Metabolite_Diox"/>
</dbReference>
<dbReference type="Pfam" id="PF05721">
    <property type="entry name" value="PhyH"/>
    <property type="match status" value="1"/>
</dbReference>
<name>A0A1H2LIV3_9ACTN</name>
<dbReference type="EMBL" id="LT629799">
    <property type="protein sequence ID" value="SDU80744.1"/>
    <property type="molecule type" value="Genomic_DNA"/>
</dbReference>